<organism evidence="2 3">
    <name type="scientific">Actinocrinis puniceicyclus</name>
    <dbReference type="NCBI Taxonomy" id="977794"/>
    <lineage>
        <taxon>Bacteria</taxon>
        <taxon>Bacillati</taxon>
        <taxon>Actinomycetota</taxon>
        <taxon>Actinomycetes</taxon>
        <taxon>Catenulisporales</taxon>
        <taxon>Actinospicaceae</taxon>
        <taxon>Actinocrinis</taxon>
    </lineage>
</organism>
<feature type="transmembrane region" description="Helical" evidence="1">
    <location>
        <begin position="136"/>
        <end position="154"/>
    </location>
</feature>
<reference evidence="2" key="1">
    <citation type="submission" date="2021-04" db="EMBL/GenBank/DDBJ databases">
        <title>Genome based classification of Actinospica acidithermotolerans sp. nov., an actinobacterium isolated from an Indonesian hot spring.</title>
        <authorList>
            <person name="Kusuma A.B."/>
            <person name="Putra K.E."/>
            <person name="Nafisah S."/>
            <person name="Loh J."/>
            <person name="Nouioui I."/>
            <person name="Goodfellow M."/>
        </authorList>
    </citation>
    <scope>NUCLEOTIDE SEQUENCE</scope>
    <source>
        <strain evidence="2">DSM 45618</strain>
    </source>
</reference>
<keyword evidence="3" id="KW-1185">Reference proteome</keyword>
<feature type="transmembrane region" description="Helical" evidence="1">
    <location>
        <begin position="166"/>
        <end position="183"/>
    </location>
</feature>
<feature type="transmembrane region" description="Helical" evidence="1">
    <location>
        <begin position="189"/>
        <end position="207"/>
    </location>
</feature>
<feature type="transmembrane region" description="Helical" evidence="1">
    <location>
        <begin position="97"/>
        <end position="116"/>
    </location>
</feature>
<accession>A0A8J7WWM5</accession>
<evidence type="ECO:0000313" key="2">
    <source>
        <dbReference type="EMBL" id="MBS2966454.1"/>
    </source>
</evidence>
<gene>
    <name evidence="2" type="ORF">KGA66_25660</name>
</gene>
<proteinExistence type="predicted"/>
<dbReference type="Proteomes" id="UP000677913">
    <property type="component" value="Unassembled WGS sequence"/>
</dbReference>
<name>A0A8J7WWM5_9ACTN</name>
<evidence type="ECO:0000313" key="3">
    <source>
        <dbReference type="Proteomes" id="UP000677913"/>
    </source>
</evidence>
<sequence>MMLYQKLYQPPANALMELQLANRQHPVHGRSTTRVIVDAYQKLNAHQVVSHKVSNLTTPFDHTFASLADAARVVFHSLLGQSGAAAGAADRLINLQFFFIGPILGLAGWGIVILLLRSVVAGIRRRPQPEGASWQLVWLLIVAVTIVVWALILFGPGATVAHQGTYLLELVCFAVGVSGWWSLSPRAAVLVVASSSALTLWMFVRFTPNVAAPGAGVRAHVSVSVAMLLAASVLACLASLWWLAGDARADFEAADLGIEPPQVLRSPETGLVADQV</sequence>
<dbReference type="EMBL" id="JAGSXH010000152">
    <property type="protein sequence ID" value="MBS2966454.1"/>
    <property type="molecule type" value="Genomic_DNA"/>
</dbReference>
<keyword evidence="1" id="KW-0472">Membrane</keyword>
<protein>
    <submittedName>
        <fullName evidence="2">Uncharacterized protein</fullName>
    </submittedName>
</protein>
<keyword evidence="1" id="KW-1133">Transmembrane helix</keyword>
<evidence type="ECO:0000256" key="1">
    <source>
        <dbReference type="SAM" id="Phobius"/>
    </source>
</evidence>
<feature type="transmembrane region" description="Helical" evidence="1">
    <location>
        <begin position="219"/>
        <end position="244"/>
    </location>
</feature>
<keyword evidence="1" id="KW-0812">Transmembrane</keyword>
<dbReference type="RefSeq" id="WP_211471537.1">
    <property type="nucleotide sequence ID" value="NZ_JAGSXH010000152.1"/>
</dbReference>
<comment type="caution">
    <text evidence="2">The sequence shown here is derived from an EMBL/GenBank/DDBJ whole genome shotgun (WGS) entry which is preliminary data.</text>
</comment>
<dbReference type="AlphaFoldDB" id="A0A8J7WWM5"/>